<keyword evidence="7 9" id="KW-0539">Nucleus</keyword>
<dbReference type="Pfam" id="PF05148">
    <property type="entry name" value="Methyltransf_8"/>
    <property type="match status" value="1"/>
</dbReference>
<feature type="compositionally biased region" description="Basic and acidic residues" evidence="10">
    <location>
        <begin position="100"/>
        <end position="115"/>
    </location>
</feature>
<feature type="region of interest" description="Disordered" evidence="10">
    <location>
        <begin position="1"/>
        <end position="172"/>
    </location>
</feature>
<feature type="compositionally biased region" description="Polar residues" evidence="10">
    <location>
        <begin position="140"/>
        <end position="158"/>
    </location>
</feature>
<dbReference type="InterPro" id="IPR007823">
    <property type="entry name" value="RRP8"/>
</dbReference>
<dbReference type="InterPro" id="IPR029063">
    <property type="entry name" value="SAM-dependent_MTases_sf"/>
</dbReference>
<keyword evidence="3 9" id="KW-0698">rRNA processing</keyword>
<dbReference type="eggNOG" id="KOG3045">
    <property type="taxonomic scope" value="Eukaryota"/>
</dbReference>
<comment type="function">
    <text evidence="9">S-adenosyl-L-methionine-dependent methyltransferase that specifically methylates the N(1) position of adenine in helix 25.1 in 25S rRNA. Required both for ribosomal 40S and 60S subunits biogenesis. Required for efficient pre-rRNA cleavage at site A2.</text>
</comment>
<dbReference type="EC" id="2.1.1.-" evidence="9"/>
<evidence type="ECO:0000256" key="7">
    <source>
        <dbReference type="ARBA" id="ARBA00023242"/>
    </source>
</evidence>
<dbReference type="RefSeq" id="XP_008711463.1">
    <property type="nucleotide sequence ID" value="XM_008713241.1"/>
</dbReference>
<keyword evidence="5 9" id="KW-0808">Transferase</keyword>
<evidence type="ECO:0000313" key="11">
    <source>
        <dbReference type="EMBL" id="ETN46751.1"/>
    </source>
</evidence>
<dbReference type="STRING" id="1220924.W2SDE3"/>
<dbReference type="Gene3D" id="3.40.50.150">
    <property type="entry name" value="Vaccinia Virus protein VP39"/>
    <property type="match status" value="1"/>
</dbReference>
<dbReference type="AlphaFoldDB" id="W2SDE3"/>
<proteinExistence type="inferred from homology"/>
<dbReference type="GO" id="GO:0005730">
    <property type="term" value="C:nucleolus"/>
    <property type="evidence" value="ECO:0007669"/>
    <property type="project" value="UniProtKB-SubCell"/>
</dbReference>
<keyword evidence="12" id="KW-1185">Reference proteome</keyword>
<accession>W2SDE3</accession>
<evidence type="ECO:0000256" key="4">
    <source>
        <dbReference type="ARBA" id="ARBA00022603"/>
    </source>
</evidence>
<dbReference type="VEuPathDB" id="FungiDB:HMPREF1541_00940"/>
<gene>
    <name evidence="11" type="ORF">HMPREF1541_00940</name>
</gene>
<dbReference type="CDD" id="cd02440">
    <property type="entry name" value="AdoMet_MTases"/>
    <property type="match status" value="1"/>
</dbReference>
<dbReference type="InParanoid" id="W2SDE3"/>
<evidence type="ECO:0000256" key="5">
    <source>
        <dbReference type="ARBA" id="ARBA00022679"/>
    </source>
</evidence>
<name>W2SDE3_CYPE1</name>
<dbReference type="PANTHER" id="PTHR12787">
    <property type="entry name" value="RIBOSOMAL RNA-PROCESSING PROTEIN 8"/>
    <property type="match status" value="1"/>
</dbReference>
<evidence type="ECO:0000256" key="6">
    <source>
        <dbReference type="ARBA" id="ARBA00022691"/>
    </source>
</evidence>
<dbReference type="Proteomes" id="UP000030752">
    <property type="component" value="Unassembled WGS sequence"/>
</dbReference>
<feature type="compositionally biased region" description="Polar residues" evidence="10">
    <location>
        <begin position="7"/>
        <end position="21"/>
    </location>
</feature>
<evidence type="ECO:0000256" key="8">
    <source>
        <dbReference type="ARBA" id="ARBA00076672"/>
    </source>
</evidence>
<evidence type="ECO:0000313" key="12">
    <source>
        <dbReference type="Proteomes" id="UP000030752"/>
    </source>
</evidence>
<sequence>MFAVQGWNVSTSGLVQQQAKRSATGAPAQAGNESRKRKRPDRDSGVSRKIEGGELEKLWNQRFGDEKSTKKAGKEDRHDDRRRDSHETTQSPALATKRSTHPENKKKLYQRDHSSPGKANGSKSTTTTIKHDKNKKQGRGQKSNAHNASESTDTSSIVDTLPPPPPPATNLTPLQAKMRAKLTSARFRHLNETLYTTPSSTALSLFTNTPSLFAEYHAGFSQQVSSSWPHNPVLDFIAAIKARGPLSPAPPDPLPRRKTGSCTIADLGCGDAPLARGLIPGPAKKMKLTIHSYDLHAPNQHVTVADIANLPLRDGEADIAVFSLSLMGTNWIDFVEEAWRVLRGDGKGEVWVAEVKSRFARGGDGKYKKGEAVAHSVGKQRKPLKGKKAKNTKGGGEEEEGDEADLPVDLFTSEASIQPLGDTPDLRPFINIWTSRGFQLKPNSIDAKNKMFVSMTFFKSGIPTVGKHRGMKWNGKEYERIGKANGEDDTDTATEGKVLKPCVYKLR</sequence>
<dbReference type="GO" id="GO:0042273">
    <property type="term" value="P:ribosomal large subunit biogenesis"/>
    <property type="evidence" value="ECO:0007669"/>
    <property type="project" value="TreeGrafter"/>
</dbReference>
<evidence type="ECO:0000256" key="3">
    <source>
        <dbReference type="ARBA" id="ARBA00022552"/>
    </source>
</evidence>
<protein>
    <recommendedName>
        <fullName evidence="8 9">Ribosomal RNA-processing protein 8</fullName>
        <ecNumber evidence="9">2.1.1.-</ecNumber>
    </recommendedName>
</protein>
<evidence type="ECO:0000256" key="2">
    <source>
        <dbReference type="ARBA" id="ARBA00006301"/>
    </source>
</evidence>
<dbReference type="InterPro" id="IPR042036">
    <property type="entry name" value="RRP8_N"/>
</dbReference>
<organism evidence="11 12">
    <name type="scientific">Cyphellophora europaea (strain CBS 101466)</name>
    <name type="common">Phialophora europaea</name>
    <dbReference type="NCBI Taxonomy" id="1220924"/>
    <lineage>
        <taxon>Eukaryota</taxon>
        <taxon>Fungi</taxon>
        <taxon>Dikarya</taxon>
        <taxon>Ascomycota</taxon>
        <taxon>Pezizomycotina</taxon>
        <taxon>Eurotiomycetes</taxon>
        <taxon>Chaetothyriomycetidae</taxon>
        <taxon>Chaetothyriales</taxon>
        <taxon>Cyphellophoraceae</taxon>
        <taxon>Cyphellophora</taxon>
    </lineage>
</organism>
<feature type="region of interest" description="Disordered" evidence="10">
    <location>
        <begin position="370"/>
        <end position="404"/>
    </location>
</feature>
<dbReference type="FunCoup" id="W2SDE3">
    <property type="interactions" value="281"/>
</dbReference>
<dbReference type="GeneID" id="19968279"/>
<feature type="compositionally biased region" description="Basic and acidic residues" evidence="10">
    <location>
        <begin position="40"/>
        <end position="87"/>
    </location>
</feature>
<evidence type="ECO:0000256" key="1">
    <source>
        <dbReference type="ARBA" id="ARBA00004604"/>
    </source>
</evidence>
<evidence type="ECO:0000256" key="10">
    <source>
        <dbReference type="SAM" id="MobiDB-lite"/>
    </source>
</evidence>
<dbReference type="HOGENOM" id="CLU_027694_3_1_1"/>
<comment type="similarity">
    <text evidence="2 9">Belongs to the methyltransferase superfamily. RRP8 family.</text>
</comment>
<dbReference type="PANTHER" id="PTHR12787:SF0">
    <property type="entry name" value="RIBOSOMAL RNA-PROCESSING PROTEIN 8"/>
    <property type="match status" value="1"/>
</dbReference>
<dbReference type="Gene3D" id="1.10.10.2150">
    <property type="entry name" value="Ribosomal RNA-processing protein 8, N-terminal domain"/>
    <property type="match status" value="1"/>
</dbReference>
<dbReference type="SUPFAM" id="SSF53335">
    <property type="entry name" value="S-adenosyl-L-methionine-dependent methyltransferases"/>
    <property type="match status" value="1"/>
</dbReference>
<dbReference type="OrthoDB" id="10258825at2759"/>
<feature type="compositionally biased region" description="Basic residues" evidence="10">
    <location>
        <begin position="378"/>
        <end position="391"/>
    </location>
</feature>
<evidence type="ECO:0000256" key="9">
    <source>
        <dbReference type="RuleBase" id="RU365074"/>
    </source>
</evidence>
<dbReference type="GO" id="GO:0016433">
    <property type="term" value="F:rRNA (adenine) methyltransferase activity"/>
    <property type="evidence" value="ECO:0007669"/>
    <property type="project" value="UniProtKB-ARBA"/>
</dbReference>
<keyword evidence="6 9" id="KW-0949">S-adenosyl-L-methionine</keyword>
<dbReference type="EMBL" id="KB822711">
    <property type="protein sequence ID" value="ETN46751.1"/>
    <property type="molecule type" value="Genomic_DNA"/>
</dbReference>
<reference evidence="11 12" key="1">
    <citation type="submission" date="2013-03" db="EMBL/GenBank/DDBJ databases">
        <title>The Genome Sequence of Phialophora europaea CBS 101466.</title>
        <authorList>
            <consortium name="The Broad Institute Genomics Platform"/>
            <person name="Cuomo C."/>
            <person name="de Hoog S."/>
            <person name="Gorbushina A."/>
            <person name="Walker B."/>
            <person name="Young S.K."/>
            <person name="Zeng Q."/>
            <person name="Gargeya S."/>
            <person name="Fitzgerald M."/>
            <person name="Haas B."/>
            <person name="Abouelleil A."/>
            <person name="Allen A.W."/>
            <person name="Alvarado L."/>
            <person name="Arachchi H.M."/>
            <person name="Berlin A.M."/>
            <person name="Chapman S.B."/>
            <person name="Gainer-Dewar J."/>
            <person name="Goldberg J."/>
            <person name="Griggs A."/>
            <person name="Gujja S."/>
            <person name="Hansen M."/>
            <person name="Howarth C."/>
            <person name="Imamovic A."/>
            <person name="Ireland A."/>
            <person name="Larimer J."/>
            <person name="McCowan C."/>
            <person name="Murphy C."/>
            <person name="Pearson M."/>
            <person name="Poon T.W."/>
            <person name="Priest M."/>
            <person name="Roberts A."/>
            <person name="Saif S."/>
            <person name="Shea T."/>
            <person name="Sisk P."/>
            <person name="Sykes S."/>
            <person name="Wortman J."/>
            <person name="Nusbaum C."/>
            <person name="Birren B."/>
        </authorList>
    </citation>
    <scope>NUCLEOTIDE SEQUENCE [LARGE SCALE GENOMIC DNA]</scope>
    <source>
        <strain evidence="11 12">CBS 101466</strain>
    </source>
</reference>
<dbReference type="FunFam" id="1.10.10.2150:FF:000001">
    <property type="entry name" value="Ribosomal RNA-processing protein 8"/>
    <property type="match status" value="1"/>
</dbReference>
<comment type="subcellular location">
    <subcellularLocation>
        <location evidence="1 9">Nucleus</location>
        <location evidence="1 9">Nucleolus</location>
    </subcellularLocation>
</comment>
<keyword evidence="4 9" id="KW-0489">Methyltransferase</keyword>